<gene>
    <name evidence="1" type="ORF">CSW10_01005</name>
</gene>
<dbReference type="RefSeq" id="WP_099451826.1">
    <property type="nucleotide sequence ID" value="NZ_CP024161.1"/>
</dbReference>
<proteinExistence type="predicted"/>
<name>A0ABN5DRS6_9BACT</name>
<evidence type="ECO:0000313" key="1">
    <source>
        <dbReference type="EMBL" id="ATP59530.1"/>
    </source>
</evidence>
<organism evidence="1 2">
    <name type="scientific">Mesomycoplasma dispar</name>
    <dbReference type="NCBI Taxonomy" id="86660"/>
    <lineage>
        <taxon>Bacteria</taxon>
        <taxon>Bacillati</taxon>
        <taxon>Mycoplasmatota</taxon>
        <taxon>Mycoplasmoidales</taxon>
        <taxon>Metamycoplasmataceae</taxon>
        <taxon>Mesomycoplasma</taxon>
    </lineage>
</organism>
<dbReference type="EMBL" id="CP024161">
    <property type="protein sequence ID" value="ATP59530.1"/>
    <property type="molecule type" value="Genomic_DNA"/>
</dbReference>
<keyword evidence="2" id="KW-1185">Reference proteome</keyword>
<evidence type="ECO:0008006" key="3">
    <source>
        <dbReference type="Google" id="ProtNLM"/>
    </source>
</evidence>
<evidence type="ECO:0000313" key="2">
    <source>
        <dbReference type="Proteomes" id="UP000224629"/>
    </source>
</evidence>
<reference evidence="1" key="1">
    <citation type="submission" date="2017-10" db="EMBL/GenBank/DDBJ databases">
        <title>Genome-wide analysis of the first isolated strain mycoplasma dispar GS01.</title>
        <authorList>
            <person name="Hao H."/>
            <person name="Chen S."/>
            <person name="Zhao P."/>
            <person name="Chu Y."/>
            <person name="Liu Y."/>
        </authorList>
    </citation>
    <scope>NUCLEOTIDE SEQUENCE [LARGE SCALE GENOMIC DNA]</scope>
    <source>
        <strain evidence="1">GS01</strain>
    </source>
</reference>
<sequence length="602" mass="72823">MLEKIKEKLENSDYIFINKSKFISTQDINFNLWDSCTIPELKHIYEYKFERLSKFTSPQLDIFINVVQYLGFFDDSGEYVNNAIEDLIALQYKKDENIYHLYLDEIRNATFIVKSLEKYSFYEEKIKKFIDANWSKDADFNDIFSKKITNIQENWQGWSKVVIALEDFENPAKCQYSIAFPKDLTHGFSSLEKRKEVEDLIIKEIEELIPFAKPKNIENHQEKIFDFLTNRYKYNSKFFEKNKPYLGEKVEKQLEKIRKTGLKDKYKLAYNVRTLETYENILQKFAKYNIKKVNLNIENREKYILSWLDKFGQEYKQHCYELFGKKGIEYFNDLNLWTNKLEFFYLLQMFFGPEHTLIDEYLANPDWLIVPSWVMLNKEKFEIFYFGGSEYGIHQEIIEQIDSKKPTFWLNNQYSHCVTGNTLWVPQLALRNFIFLYHDGENIFYWIGITPFYDLVYLGKYESLRIYYKNMIYELEKDIFLREENEPKLFPAGLHGDSWFYSNEYHTRKDVIKGSKEEFEKLTKAINLYEKKYKKEYKTFDLFIKKSGLYSLKEQDLILKNDVFNKIYNSNKTIENWLTVIEEKIKDFDFRAIYKKKLYGYD</sequence>
<accession>A0ABN5DRS6</accession>
<protein>
    <recommendedName>
        <fullName evidence="3">DUF4091 domain-containing protein</fullName>
    </recommendedName>
</protein>
<dbReference type="Proteomes" id="UP000224629">
    <property type="component" value="Chromosome"/>
</dbReference>